<keyword evidence="3" id="KW-1185">Reference proteome</keyword>
<protein>
    <recommendedName>
        <fullName evidence="4">Ovate family protein</fullName>
    </recommendedName>
</protein>
<dbReference type="EMBL" id="OU503048">
    <property type="protein sequence ID" value="CAI9773611.1"/>
    <property type="molecule type" value="Genomic_DNA"/>
</dbReference>
<dbReference type="PANTHER" id="PTHR35461">
    <property type="entry name" value="BNAANNG14610D PROTEIN"/>
    <property type="match status" value="1"/>
</dbReference>
<proteinExistence type="predicted"/>
<evidence type="ECO:0000313" key="2">
    <source>
        <dbReference type="EMBL" id="CAI9773611.1"/>
    </source>
</evidence>
<evidence type="ECO:0000313" key="3">
    <source>
        <dbReference type="Proteomes" id="UP000834106"/>
    </source>
</evidence>
<feature type="region of interest" description="Disordered" evidence="1">
    <location>
        <begin position="71"/>
        <end position="105"/>
    </location>
</feature>
<evidence type="ECO:0008006" key="4">
    <source>
        <dbReference type="Google" id="ProtNLM"/>
    </source>
</evidence>
<sequence>MLLKESIHKTKHYIHRTFRNLKSSLLGEYQKLPKTPHVNPLFYPRMQELDNFYTDFSQHWDSDHNKVLKKKKKGQFSAKEKRERDEKSSCDGRSMNGARKEEMKKDESSIVCQTCMEGKQVESSSKIANGLAQKMKELEMFDMNDLDHVMDMEEVMHYYSRLTCPLYLDIVDKIFMDVYRELYPPQPLVDH</sequence>
<dbReference type="PANTHER" id="PTHR35461:SF1">
    <property type="entry name" value="LOW PROTEIN: ATP-DEPENDENT RNA HELICASE-LIKE PROTEIN"/>
    <property type="match status" value="1"/>
</dbReference>
<evidence type="ECO:0000256" key="1">
    <source>
        <dbReference type="SAM" id="MobiDB-lite"/>
    </source>
</evidence>
<dbReference type="AlphaFoldDB" id="A0AAD1ZPI0"/>
<name>A0AAD1ZPI0_9LAMI</name>
<gene>
    <name evidence="2" type="ORF">FPE_LOCUS21041</name>
</gene>
<dbReference type="Proteomes" id="UP000834106">
    <property type="component" value="Chromosome 13"/>
</dbReference>
<reference evidence="2" key="1">
    <citation type="submission" date="2023-05" db="EMBL/GenBank/DDBJ databases">
        <authorList>
            <person name="Huff M."/>
        </authorList>
    </citation>
    <scope>NUCLEOTIDE SEQUENCE</scope>
</reference>
<accession>A0AAD1ZPI0</accession>
<feature type="compositionally biased region" description="Basic and acidic residues" evidence="1">
    <location>
        <begin position="78"/>
        <end position="90"/>
    </location>
</feature>
<organism evidence="2 3">
    <name type="scientific">Fraxinus pennsylvanica</name>
    <dbReference type="NCBI Taxonomy" id="56036"/>
    <lineage>
        <taxon>Eukaryota</taxon>
        <taxon>Viridiplantae</taxon>
        <taxon>Streptophyta</taxon>
        <taxon>Embryophyta</taxon>
        <taxon>Tracheophyta</taxon>
        <taxon>Spermatophyta</taxon>
        <taxon>Magnoliopsida</taxon>
        <taxon>eudicotyledons</taxon>
        <taxon>Gunneridae</taxon>
        <taxon>Pentapetalae</taxon>
        <taxon>asterids</taxon>
        <taxon>lamiids</taxon>
        <taxon>Lamiales</taxon>
        <taxon>Oleaceae</taxon>
        <taxon>Oleeae</taxon>
        <taxon>Fraxinus</taxon>
    </lineage>
</organism>